<feature type="compositionally biased region" description="Basic residues" evidence="1">
    <location>
        <begin position="1"/>
        <end position="12"/>
    </location>
</feature>
<evidence type="ECO:0000313" key="3">
    <source>
        <dbReference type="Proteomes" id="UP000023152"/>
    </source>
</evidence>
<protein>
    <submittedName>
        <fullName evidence="2">Uncharacterized protein</fullName>
    </submittedName>
</protein>
<feature type="compositionally biased region" description="Basic residues" evidence="1">
    <location>
        <begin position="88"/>
        <end position="119"/>
    </location>
</feature>
<feature type="region of interest" description="Disordered" evidence="1">
    <location>
        <begin position="1"/>
        <end position="32"/>
    </location>
</feature>
<proteinExistence type="predicted"/>
<feature type="non-terminal residue" evidence="2">
    <location>
        <position position="130"/>
    </location>
</feature>
<feature type="region of interest" description="Disordered" evidence="1">
    <location>
        <begin position="86"/>
        <end position="130"/>
    </location>
</feature>
<evidence type="ECO:0000256" key="1">
    <source>
        <dbReference type="SAM" id="MobiDB-lite"/>
    </source>
</evidence>
<dbReference type="EMBL" id="ASPP01024766">
    <property type="protein sequence ID" value="ETO08720.1"/>
    <property type="molecule type" value="Genomic_DNA"/>
</dbReference>
<sequence length="130" mass="15545">MESQTKQKRKHGPCNETQEHNNKKKLTKSQGWIGKKSCTQKNLCKSLSHKQRMSIITIIFILKIFSLNPDQFFFFSFFSHSLLCPSSSKRKKRQPKKKIKQRRKKIRTTHKQKKKKKKLMNQTRQAENNK</sequence>
<evidence type="ECO:0000313" key="2">
    <source>
        <dbReference type="EMBL" id="ETO08720.1"/>
    </source>
</evidence>
<organism evidence="2 3">
    <name type="scientific">Reticulomyxa filosa</name>
    <dbReference type="NCBI Taxonomy" id="46433"/>
    <lineage>
        <taxon>Eukaryota</taxon>
        <taxon>Sar</taxon>
        <taxon>Rhizaria</taxon>
        <taxon>Retaria</taxon>
        <taxon>Foraminifera</taxon>
        <taxon>Monothalamids</taxon>
        <taxon>Reticulomyxidae</taxon>
        <taxon>Reticulomyxa</taxon>
    </lineage>
</organism>
<dbReference type="Proteomes" id="UP000023152">
    <property type="component" value="Unassembled WGS sequence"/>
</dbReference>
<feature type="compositionally biased region" description="Polar residues" evidence="1">
    <location>
        <begin position="120"/>
        <end position="130"/>
    </location>
</feature>
<gene>
    <name evidence="2" type="ORF">RFI_28668</name>
</gene>
<accession>X6M6R9</accession>
<reference evidence="2 3" key="1">
    <citation type="journal article" date="2013" name="Curr. Biol.">
        <title>The Genome of the Foraminiferan Reticulomyxa filosa.</title>
        <authorList>
            <person name="Glockner G."/>
            <person name="Hulsmann N."/>
            <person name="Schleicher M."/>
            <person name="Noegel A.A."/>
            <person name="Eichinger L."/>
            <person name="Gallinger C."/>
            <person name="Pawlowski J."/>
            <person name="Sierra R."/>
            <person name="Euteneuer U."/>
            <person name="Pillet L."/>
            <person name="Moustafa A."/>
            <person name="Platzer M."/>
            <person name="Groth M."/>
            <person name="Szafranski K."/>
            <person name="Schliwa M."/>
        </authorList>
    </citation>
    <scope>NUCLEOTIDE SEQUENCE [LARGE SCALE GENOMIC DNA]</scope>
</reference>
<name>X6M6R9_RETFI</name>
<comment type="caution">
    <text evidence="2">The sequence shown here is derived from an EMBL/GenBank/DDBJ whole genome shotgun (WGS) entry which is preliminary data.</text>
</comment>
<keyword evidence="3" id="KW-1185">Reference proteome</keyword>
<dbReference type="AlphaFoldDB" id="X6M6R9"/>